<dbReference type="InterPro" id="IPR010090">
    <property type="entry name" value="Phage_tape_meas"/>
</dbReference>
<evidence type="ECO:0000313" key="2">
    <source>
        <dbReference type="EMBL" id="DAF52720.1"/>
    </source>
</evidence>
<dbReference type="NCBIfam" id="TIGR01760">
    <property type="entry name" value="tape_meas_TP901"/>
    <property type="match status" value="1"/>
</dbReference>
<organism evidence="2">
    <name type="scientific">Siphoviridae sp. ctqSm5</name>
    <dbReference type="NCBI Taxonomy" id="2827949"/>
    <lineage>
        <taxon>Viruses</taxon>
        <taxon>Duplodnaviria</taxon>
        <taxon>Heunggongvirae</taxon>
        <taxon>Uroviricota</taxon>
        <taxon>Caudoviricetes</taxon>
    </lineage>
</organism>
<protein>
    <submittedName>
        <fullName evidence="2">Minor tail protein</fullName>
    </submittedName>
</protein>
<dbReference type="GO" id="GO:0098003">
    <property type="term" value="P:viral tail assembly"/>
    <property type="evidence" value="ECO:0007669"/>
    <property type="project" value="UniProtKB-KW"/>
</dbReference>
<reference evidence="2" key="1">
    <citation type="journal article" date="2021" name="Proc. Natl. Acad. Sci. U.S.A.">
        <title>A Catalog of Tens of Thousands of Viruses from Human Metagenomes Reveals Hidden Associations with Chronic Diseases.</title>
        <authorList>
            <person name="Tisza M.J."/>
            <person name="Buck C.B."/>
        </authorList>
    </citation>
    <scope>NUCLEOTIDE SEQUENCE</scope>
    <source>
        <strain evidence="2">CtqSm5</strain>
    </source>
</reference>
<evidence type="ECO:0000256" key="1">
    <source>
        <dbReference type="ARBA" id="ARBA00022465"/>
    </source>
</evidence>
<proteinExistence type="predicted"/>
<sequence>MAIGFSYTLKPDEAESLKELKSFMGKATELSKFALKIDQTKALEEFESFIQKIHGTEVDIKLNFGGGTGGNGGKGGTGGLAPALERQVQLVQDRLNNALNNLTLKADSKGLQGLLPVEQIIQQINQLGQSGESLRQVNLQAAEIRAELQMWGQALNNDSRELAEVTNLAGQLASKVGDQKEIAKNNQELQKLIKSRQEDINAQIKQIQTSKEFKQMTAQQQTAFNDLANSMKIVAYSAEGANQQFSEFRDELVTQQRLMQDREIDRISDAYERLGGTIQNLVLRYASLQLVLHQMKQYFQEAIEYTYELDAAYTDVAISMDISREEFGKWTQDAMEIARANGIATTSVLDMVKIYATAGEDISAVTEKLSGTAMLQNITRWDADQTTSVINSIINQYQLLDKEINGVTGSVSNAINYLGDNLIAISNELTIDNVKGIQEMASAIDDAGSVVKNAGGTMEWYMSVTGALAESMNASGSEVGAALRMIKW</sequence>
<accession>A0A8S5SP63</accession>
<keyword evidence="1" id="KW-1245">Viral tail assembly</keyword>
<keyword evidence="1" id="KW-1188">Viral release from host cell</keyword>
<name>A0A8S5SP63_9CAUD</name>
<dbReference type="EMBL" id="BK032642">
    <property type="protein sequence ID" value="DAF52720.1"/>
    <property type="molecule type" value="Genomic_DNA"/>
</dbReference>